<reference evidence="9" key="1">
    <citation type="journal article" date="2017" name="Mycologia">
        <title>Fusarium algeriense, sp. nov., a novel toxigenic crown rot pathogen of durum wheat from Algeria is nested in the Fusarium burgessii species complex.</title>
        <authorList>
            <person name="Laraba I."/>
            <person name="Keddad A."/>
            <person name="Boureghda H."/>
            <person name="Abdallah N."/>
            <person name="Vaughan M.M."/>
            <person name="Proctor R.H."/>
            <person name="Busman M."/>
            <person name="O'Donnell K."/>
        </authorList>
    </citation>
    <scope>NUCLEOTIDE SEQUENCE</scope>
    <source>
        <strain evidence="9">NRRL 25174</strain>
    </source>
</reference>
<sequence length="577" mass="63744">MDQPGPKYATEETEKRIIDSWEPRFRQFDNPEKEKWLGQHNVDDTKTRTKITHLGFLGFGVIGSVCSVAYGIWRDSPGSPPAPAALVVIQFDFRAGSGVLRYKSAEISVSFKERRPGSNHPIVRQLFPTRNVSRSSLTASRSSTSMLSSDHFIWPPDEFIIRGKTRSDKCVQEPDEAIWNINETHGMTYQGPFQATVEVEATTALSLIKISNTPWSRDDPIQPILLRTFDRAVSSLIAAPSPAPKLECTSKTSGAVYRVQGIPVSCRRDQFIKALATALNIETSSIRVHSFTTNSYDTRKEMMSVLSFHTTCDVLEAKSIKKQWHLDISLQPQGSDPSPSAIANTKLTLDTHFLGFTVVGNTSADSAETEVDIVAVHGLGGHAYGSFKERGGSYMWLEDSLPAHLRAAWESSKAGCVARVLLYGYDARVESSISFQSIHDLAENLRGSLKAIRPDTIKKRPLIFIGHSLGGLIIKELLLIQAEPGSDEMDMFSLRATGGVLFFGVPHRGMDNSALLSVIGSQANHEFLKSLRIGSPELEKQWQMFSSDPILEESVIFSFFETCMSGTAKMVRAIPIS</sequence>
<feature type="transmembrane region" description="Helical" evidence="7">
    <location>
        <begin position="54"/>
        <end position="73"/>
    </location>
</feature>
<evidence type="ECO:0000259" key="8">
    <source>
        <dbReference type="Pfam" id="PF12697"/>
    </source>
</evidence>
<dbReference type="EMBL" id="PVQB02000671">
    <property type="protein sequence ID" value="KAF4334524.1"/>
    <property type="molecule type" value="Genomic_DNA"/>
</dbReference>
<dbReference type="PANTHER" id="PTHR48182">
    <property type="entry name" value="PROTEIN SERAC1"/>
    <property type="match status" value="1"/>
</dbReference>
<dbReference type="InterPro" id="IPR000073">
    <property type="entry name" value="AB_hydrolase_1"/>
</dbReference>
<dbReference type="Pfam" id="PF12697">
    <property type="entry name" value="Abhydrolase_6"/>
    <property type="match status" value="1"/>
</dbReference>
<organism evidence="9 10">
    <name type="scientific">Fusarium beomiforme</name>
    <dbReference type="NCBI Taxonomy" id="44412"/>
    <lineage>
        <taxon>Eukaryota</taxon>
        <taxon>Fungi</taxon>
        <taxon>Dikarya</taxon>
        <taxon>Ascomycota</taxon>
        <taxon>Pezizomycotina</taxon>
        <taxon>Sordariomycetes</taxon>
        <taxon>Hypocreomycetidae</taxon>
        <taxon>Hypocreales</taxon>
        <taxon>Nectriaceae</taxon>
        <taxon>Fusarium</taxon>
        <taxon>Fusarium burgessii species complex</taxon>
    </lineage>
</organism>
<name>A0A9P5A984_9HYPO</name>
<keyword evidence="5" id="KW-0496">Mitochondrion</keyword>
<evidence type="ECO:0000313" key="9">
    <source>
        <dbReference type="EMBL" id="KAF4334524.1"/>
    </source>
</evidence>
<comment type="caution">
    <text evidence="9">The sequence shown here is derived from an EMBL/GenBank/DDBJ whole genome shotgun (WGS) entry which is preliminary data.</text>
</comment>
<dbReference type="AlphaFoldDB" id="A0A9P5A984"/>
<dbReference type="GO" id="GO:0016020">
    <property type="term" value="C:membrane"/>
    <property type="evidence" value="ECO:0007669"/>
    <property type="project" value="UniProtKB-SubCell"/>
</dbReference>
<gene>
    <name evidence="9" type="ORF">FBEOM_11641</name>
</gene>
<keyword evidence="4" id="KW-0256">Endoplasmic reticulum</keyword>
<proteinExistence type="predicted"/>
<evidence type="ECO:0000313" key="10">
    <source>
        <dbReference type="Proteomes" id="UP000730481"/>
    </source>
</evidence>
<dbReference type="InterPro" id="IPR029058">
    <property type="entry name" value="AB_hydrolase_fold"/>
</dbReference>
<feature type="domain" description="AB hydrolase-1" evidence="8">
    <location>
        <begin position="373"/>
        <end position="478"/>
    </location>
</feature>
<keyword evidence="6 7" id="KW-0472">Membrane</keyword>
<protein>
    <recommendedName>
        <fullName evidence="8">AB hydrolase-1 domain-containing protein</fullName>
    </recommendedName>
</protein>
<dbReference type="GO" id="GO:0005739">
    <property type="term" value="C:mitochondrion"/>
    <property type="evidence" value="ECO:0007669"/>
    <property type="project" value="UniProtKB-SubCell"/>
</dbReference>
<dbReference type="Gene3D" id="3.40.50.1820">
    <property type="entry name" value="alpha/beta hydrolase"/>
    <property type="match status" value="1"/>
</dbReference>
<keyword evidence="7" id="KW-1133">Transmembrane helix</keyword>
<dbReference type="Proteomes" id="UP000730481">
    <property type="component" value="Unassembled WGS sequence"/>
</dbReference>
<evidence type="ECO:0000256" key="4">
    <source>
        <dbReference type="ARBA" id="ARBA00022824"/>
    </source>
</evidence>
<evidence type="ECO:0000256" key="2">
    <source>
        <dbReference type="ARBA" id="ARBA00004240"/>
    </source>
</evidence>
<dbReference type="PANTHER" id="PTHR48182:SF2">
    <property type="entry name" value="PROTEIN SERAC1"/>
    <property type="match status" value="1"/>
</dbReference>
<evidence type="ECO:0000256" key="7">
    <source>
        <dbReference type="SAM" id="Phobius"/>
    </source>
</evidence>
<evidence type="ECO:0000256" key="1">
    <source>
        <dbReference type="ARBA" id="ARBA00004173"/>
    </source>
</evidence>
<comment type="subcellular location">
    <subcellularLocation>
        <location evidence="2">Endoplasmic reticulum</location>
    </subcellularLocation>
    <subcellularLocation>
        <location evidence="3">Membrane</location>
    </subcellularLocation>
    <subcellularLocation>
        <location evidence="1">Mitochondrion</location>
    </subcellularLocation>
</comment>
<dbReference type="GO" id="GO:0005783">
    <property type="term" value="C:endoplasmic reticulum"/>
    <property type="evidence" value="ECO:0007669"/>
    <property type="project" value="UniProtKB-SubCell"/>
</dbReference>
<accession>A0A9P5A984</accession>
<evidence type="ECO:0000256" key="5">
    <source>
        <dbReference type="ARBA" id="ARBA00023128"/>
    </source>
</evidence>
<keyword evidence="7" id="KW-0812">Transmembrane</keyword>
<evidence type="ECO:0000256" key="6">
    <source>
        <dbReference type="ARBA" id="ARBA00023136"/>
    </source>
</evidence>
<dbReference type="SUPFAM" id="SSF53474">
    <property type="entry name" value="alpha/beta-Hydrolases"/>
    <property type="match status" value="1"/>
</dbReference>
<evidence type="ECO:0000256" key="3">
    <source>
        <dbReference type="ARBA" id="ARBA00004370"/>
    </source>
</evidence>
<reference evidence="9" key="2">
    <citation type="submission" date="2020-02" db="EMBL/GenBank/DDBJ databases">
        <title>Identification and distribution of gene clusters putatively required for synthesis of sphingolipid metabolism inhibitors in phylogenetically diverse species of the filamentous fungus Fusarium.</title>
        <authorList>
            <person name="Kim H.-S."/>
            <person name="Busman M."/>
            <person name="Brown D.W."/>
            <person name="Divon H."/>
            <person name="Uhlig S."/>
            <person name="Proctor R.H."/>
        </authorList>
    </citation>
    <scope>NUCLEOTIDE SEQUENCE</scope>
    <source>
        <strain evidence="9">NRRL 25174</strain>
    </source>
</reference>
<dbReference type="OrthoDB" id="1658288at2759"/>
<dbReference type="InterPro" id="IPR052374">
    <property type="entry name" value="SERAC1"/>
</dbReference>
<keyword evidence="10" id="KW-1185">Reference proteome</keyword>